<keyword evidence="3" id="KW-1185">Reference proteome</keyword>
<protein>
    <recommendedName>
        <fullName evidence="4">DUF4913 domain-containing protein</fullName>
    </recommendedName>
</protein>
<evidence type="ECO:0000313" key="2">
    <source>
        <dbReference type="EMBL" id="GAA2006280.1"/>
    </source>
</evidence>
<feature type="region of interest" description="Disordered" evidence="1">
    <location>
        <begin position="1"/>
        <end position="42"/>
    </location>
</feature>
<dbReference type="Proteomes" id="UP001500755">
    <property type="component" value="Unassembled WGS sequence"/>
</dbReference>
<name>A0ABP5ES49_9MICO</name>
<organism evidence="2 3">
    <name type="scientific">Brevibacterium samyangense</name>
    <dbReference type="NCBI Taxonomy" id="366888"/>
    <lineage>
        <taxon>Bacteria</taxon>
        <taxon>Bacillati</taxon>
        <taxon>Actinomycetota</taxon>
        <taxon>Actinomycetes</taxon>
        <taxon>Micrococcales</taxon>
        <taxon>Brevibacteriaceae</taxon>
        <taxon>Brevibacterium</taxon>
    </lineage>
</organism>
<evidence type="ECO:0008006" key="4">
    <source>
        <dbReference type="Google" id="ProtNLM"/>
    </source>
</evidence>
<reference evidence="3" key="1">
    <citation type="journal article" date="2019" name="Int. J. Syst. Evol. Microbiol.">
        <title>The Global Catalogue of Microorganisms (GCM) 10K type strain sequencing project: providing services to taxonomists for standard genome sequencing and annotation.</title>
        <authorList>
            <consortium name="The Broad Institute Genomics Platform"/>
            <consortium name="The Broad Institute Genome Sequencing Center for Infectious Disease"/>
            <person name="Wu L."/>
            <person name="Ma J."/>
        </authorList>
    </citation>
    <scope>NUCLEOTIDE SEQUENCE [LARGE SCALE GENOMIC DNA]</scope>
    <source>
        <strain evidence="3">JCM 14546</strain>
    </source>
</reference>
<gene>
    <name evidence="2" type="ORF">GCM10009755_15360</name>
</gene>
<dbReference type="RefSeq" id="WP_344308476.1">
    <property type="nucleotide sequence ID" value="NZ_BAAANO010000013.1"/>
</dbReference>
<sequence>MTDHTPETDPPGTDPTNGEGPELDEPDVFDDPPHVSDADVPETPHPVNWNLLSAHDLETEWLALNRWVDWLRHTYGLPASVLPPFWHHHPELLWELSALHLHWLGAYDPEQNASAAIGWHRDFADARARLRDWVAASGTRIDRDRPTRQTTWPGEEPGPPVEDVVIADRDAEFVEFVQAQVRRRQEAEDEFYASLDDDLDLDVDPATGEVRD</sequence>
<dbReference type="EMBL" id="BAAANO010000013">
    <property type="protein sequence ID" value="GAA2006280.1"/>
    <property type="molecule type" value="Genomic_DNA"/>
</dbReference>
<proteinExistence type="predicted"/>
<comment type="caution">
    <text evidence="2">The sequence shown here is derived from an EMBL/GenBank/DDBJ whole genome shotgun (WGS) entry which is preliminary data.</text>
</comment>
<evidence type="ECO:0000313" key="3">
    <source>
        <dbReference type="Proteomes" id="UP001500755"/>
    </source>
</evidence>
<evidence type="ECO:0000256" key="1">
    <source>
        <dbReference type="SAM" id="MobiDB-lite"/>
    </source>
</evidence>
<feature type="compositionally biased region" description="Acidic residues" evidence="1">
    <location>
        <begin position="21"/>
        <end position="30"/>
    </location>
</feature>
<accession>A0ABP5ES49</accession>